<evidence type="ECO:0000313" key="2">
    <source>
        <dbReference type="Proteomes" id="UP001178507"/>
    </source>
</evidence>
<dbReference type="AlphaFoldDB" id="A0AA36JGG3"/>
<comment type="caution">
    <text evidence="1">The sequence shown here is derived from an EMBL/GenBank/DDBJ whole genome shotgun (WGS) entry which is preliminary data.</text>
</comment>
<sequence length="263" mass="28919">MTGGRLKALAKADLLVDAAVKGLEALCHAHSVPESHGVGHALRVLHHVDQALARGRPLPEGRTQAVRLAALLHDADDRKLFGSKAENAREIMTHIGAEPKIIGDVEHMIGLVSCSANGNSVPEAALAAPELLWPRWADRLEATGIIGIIRCWQFNNETGAPLVLPDTPRPRSEEEVWQFASSERFERYQTSGGKSRSMLDHYYDKLLRVACPPMEVVQNAYLEEEMANRSKPLVDICLAYGESGSLPLNDDIIEQMKASLPFY</sequence>
<evidence type="ECO:0008006" key="3">
    <source>
        <dbReference type="Google" id="ProtNLM"/>
    </source>
</evidence>
<gene>
    <name evidence="1" type="ORF">EVOR1521_LOCUS27471</name>
</gene>
<dbReference type="SUPFAM" id="SSF109604">
    <property type="entry name" value="HD-domain/PDEase-like"/>
    <property type="match status" value="1"/>
</dbReference>
<evidence type="ECO:0000313" key="1">
    <source>
        <dbReference type="EMBL" id="CAJ1405191.1"/>
    </source>
</evidence>
<proteinExistence type="predicted"/>
<dbReference type="PANTHER" id="PTHR33594">
    <property type="entry name" value="SUPERFAMILY HYDROLASE, PUTATIVE (AFU_ORTHOLOGUE AFUA_1G03035)-RELATED"/>
    <property type="match status" value="1"/>
</dbReference>
<dbReference type="Gene3D" id="1.10.472.50">
    <property type="entry name" value="HD-domain/PDEase-like"/>
    <property type="match status" value="1"/>
</dbReference>
<name>A0AA36JGG3_9DINO</name>
<dbReference type="CDD" id="cd00077">
    <property type="entry name" value="HDc"/>
    <property type="match status" value="1"/>
</dbReference>
<dbReference type="InterPro" id="IPR003607">
    <property type="entry name" value="HD/PDEase_dom"/>
</dbReference>
<keyword evidence="2" id="KW-1185">Reference proteome</keyword>
<protein>
    <recommendedName>
        <fullName evidence="3">HD/PDEase domain-containing protein</fullName>
    </recommendedName>
</protein>
<accession>A0AA36JGG3</accession>
<dbReference type="EMBL" id="CAUJNA010003572">
    <property type="protein sequence ID" value="CAJ1405191.1"/>
    <property type="molecule type" value="Genomic_DNA"/>
</dbReference>
<dbReference type="Proteomes" id="UP001178507">
    <property type="component" value="Unassembled WGS sequence"/>
</dbReference>
<dbReference type="PANTHER" id="PTHR33594:SF1">
    <property type="entry name" value="HD_PDEASE DOMAIN-CONTAINING PROTEIN"/>
    <property type="match status" value="1"/>
</dbReference>
<reference evidence="1" key="1">
    <citation type="submission" date="2023-08" db="EMBL/GenBank/DDBJ databases">
        <authorList>
            <person name="Chen Y."/>
            <person name="Shah S."/>
            <person name="Dougan E. K."/>
            <person name="Thang M."/>
            <person name="Chan C."/>
        </authorList>
    </citation>
    <scope>NUCLEOTIDE SEQUENCE</scope>
</reference>
<dbReference type="Gene3D" id="1.20.58.1910">
    <property type="match status" value="1"/>
</dbReference>
<organism evidence="1 2">
    <name type="scientific">Effrenium voratum</name>
    <dbReference type="NCBI Taxonomy" id="2562239"/>
    <lineage>
        <taxon>Eukaryota</taxon>
        <taxon>Sar</taxon>
        <taxon>Alveolata</taxon>
        <taxon>Dinophyceae</taxon>
        <taxon>Suessiales</taxon>
        <taxon>Symbiodiniaceae</taxon>
        <taxon>Effrenium</taxon>
    </lineage>
</organism>